<protein>
    <recommendedName>
        <fullName evidence="4">Transposase</fullName>
    </recommendedName>
</protein>
<name>A0A8S2PBH0_9BILA</name>
<dbReference type="AlphaFoldDB" id="A0A8S2PBH0"/>
<dbReference type="Proteomes" id="UP000681720">
    <property type="component" value="Unassembled WGS sequence"/>
</dbReference>
<sequence>MKSEDLPKLVPLKHQNGDNPTTLFRDLNVVIGLRNITRWCKMIDQTGPTDLSVSSGRPHTARTNINIKKMFDSDGVYNTQNDRFSTANRGEANQKGGIHQKKKFPAKVMVWLGACSKGIFPLVIFQQGTIDHDRYIKELLPVTLRCGNHVFRNDWKFQQDGAGHHTHQLTQP</sequence>
<accession>A0A8S2PBH0</accession>
<dbReference type="InterPro" id="IPR036397">
    <property type="entry name" value="RNaseH_sf"/>
</dbReference>
<dbReference type="EMBL" id="CAJOBI010005759">
    <property type="protein sequence ID" value="CAF4041619.1"/>
    <property type="molecule type" value="Genomic_DNA"/>
</dbReference>
<evidence type="ECO:0000313" key="2">
    <source>
        <dbReference type="EMBL" id="CAF4045048.1"/>
    </source>
</evidence>
<dbReference type="Proteomes" id="UP000676336">
    <property type="component" value="Unassembled WGS sequence"/>
</dbReference>
<evidence type="ECO:0008006" key="4">
    <source>
        <dbReference type="Google" id="ProtNLM"/>
    </source>
</evidence>
<proteinExistence type="predicted"/>
<comment type="caution">
    <text evidence="1">The sequence shown here is derived from an EMBL/GenBank/DDBJ whole genome shotgun (WGS) entry which is preliminary data.</text>
</comment>
<organism evidence="1 3">
    <name type="scientific">Rotaria magnacalcarata</name>
    <dbReference type="NCBI Taxonomy" id="392030"/>
    <lineage>
        <taxon>Eukaryota</taxon>
        <taxon>Metazoa</taxon>
        <taxon>Spiralia</taxon>
        <taxon>Gnathifera</taxon>
        <taxon>Rotifera</taxon>
        <taxon>Eurotatoria</taxon>
        <taxon>Bdelloidea</taxon>
        <taxon>Philodinida</taxon>
        <taxon>Philodinidae</taxon>
        <taxon>Rotaria</taxon>
    </lineage>
</organism>
<reference evidence="1" key="1">
    <citation type="submission" date="2021-02" db="EMBL/GenBank/DDBJ databases">
        <authorList>
            <person name="Nowell W R."/>
        </authorList>
    </citation>
    <scope>NUCLEOTIDE SEQUENCE</scope>
</reference>
<gene>
    <name evidence="2" type="ORF">GIL414_LOCUS14121</name>
    <name evidence="1" type="ORF">SMN809_LOCUS14138</name>
</gene>
<evidence type="ECO:0000313" key="3">
    <source>
        <dbReference type="Proteomes" id="UP000676336"/>
    </source>
</evidence>
<dbReference type="Gene3D" id="3.30.420.10">
    <property type="entry name" value="Ribonuclease H-like superfamily/Ribonuclease H"/>
    <property type="match status" value="1"/>
</dbReference>
<dbReference type="GO" id="GO:0003676">
    <property type="term" value="F:nucleic acid binding"/>
    <property type="evidence" value="ECO:0007669"/>
    <property type="project" value="InterPro"/>
</dbReference>
<evidence type="ECO:0000313" key="1">
    <source>
        <dbReference type="EMBL" id="CAF4041619.1"/>
    </source>
</evidence>
<dbReference type="EMBL" id="CAJOBJ010005888">
    <property type="protein sequence ID" value="CAF4045048.1"/>
    <property type="molecule type" value="Genomic_DNA"/>
</dbReference>